<dbReference type="AlphaFoldDB" id="E3MH49"/>
<keyword evidence="1" id="KW-1133">Transmembrane helix</keyword>
<organism evidence="3">
    <name type="scientific">Caenorhabditis remanei</name>
    <name type="common">Caenorhabditis vulgaris</name>
    <dbReference type="NCBI Taxonomy" id="31234"/>
    <lineage>
        <taxon>Eukaryota</taxon>
        <taxon>Metazoa</taxon>
        <taxon>Ecdysozoa</taxon>
        <taxon>Nematoda</taxon>
        <taxon>Chromadorea</taxon>
        <taxon>Rhabditida</taxon>
        <taxon>Rhabditina</taxon>
        <taxon>Rhabditomorpha</taxon>
        <taxon>Rhabditoidea</taxon>
        <taxon>Rhabditidae</taxon>
        <taxon>Peloderinae</taxon>
        <taxon>Caenorhabditis</taxon>
    </lineage>
</organism>
<feature type="transmembrane region" description="Helical" evidence="1">
    <location>
        <begin position="100"/>
        <end position="127"/>
    </location>
</feature>
<feature type="transmembrane region" description="Helical" evidence="1">
    <location>
        <begin position="26"/>
        <end position="48"/>
    </location>
</feature>
<feature type="transmembrane region" description="Helical" evidence="1">
    <location>
        <begin position="224"/>
        <end position="244"/>
    </location>
</feature>
<sequence>MSSNSSNFEKLFETVYAISRINTGTFIFICIFLPVYVFLLILILPFFLHVYRTNFEREKATAVFPIIQYCKQIVTKFYIIFTLMLLSFVSAYLLSLGAIGLTLCVIFCFSLLIISEVNQIILSFLAIQRFSLYFFPRSERFLNFSENTLDYILWVLYGTSILTKVISFVFVIVDRELALVFFQIHFIFLNFFMFLSVLLYIPIVISIRKLDNLASAQHNKPHRFILWQLVVIVTEKSISIPAIYTTLTGEMDHFLGKFTSGLSVTPFSNPNHISRMQQTESGYFIEVIIV</sequence>
<keyword evidence="1" id="KW-0472">Membrane</keyword>
<accession>E3MH49</accession>
<keyword evidence="3" id="KW-1185">Reference proteome</keyword>
<dbReference type="HOGENOM" id="CLU_056063_2_1_1"/>
<dbReference type="Proteomes" id="UP000008281">
    <property type="component" value="Unassembled WGS sequence"/>
</dbReference>
<evidence type="ECO:0000313" key="3">
    <source>
        <dbReference type="Proteomes" id="UP000008281"/>
    </source>
</evidence>
<feature type="transmembrane region" description="Helical" evidence="1">
    <location>
        <begin position="179"/>
        <end position="203"/>
    </location>
</feature>
<name>E3MH49_CAERE</name>
<dbReference type="PANTHER" id="PTHR31720:SF12">
    <property type="entry name" value="SERPENTINE RECEPTOR, CLASS T-RELATED"/>
    <property type="match status" value="1"/>
</dbReference>
<dbReference type="Pfam" id="PF10325">
    <property type="entry name" value="7TM_GPCR_Srz"/>
    <property type="match status" value="1"/>
</dbReference>
<evidence type="ECO:0008006" key="4">
    <source>
        <dbReference type="Google" id="ProtNLM"/>
    </source>
</evidence>
<feature type="transmembrane region" description="Helical" evidence="1">
    <location>
        <begin position="77"/>
        <end position="94"/>
    </location>
</feature>
<gene>
    <name evidence="2" type="ORF">CRE_23515</name>
</gene>
<proteinExistence type="predicted"/>
<dbReference type="InterPro" id="IPR018817">
    <property type="entry name" value="7TM_GPCR_serpentine_rcpt_Srz"/>
</dbReference>
<dbReference type="InParanoid" id="E3MH49"/>
<reference evidence="2" key="1">
    <citation type="submission" date="2007-07" db="EMBL/GenBank/DDBJ databases">
        <title>PCAP assembly of the Caenorhabditis remanei genome.</title>
        <authorList>
            <consortium name="The Caenorhabditis remanei Sequencing Consortium"/>
            <person name="Wilson R.K."/>
        </authorList>
    </citation>
    <scope>NUCLEOTIDE SEQUENCE [LARGE SCALE GENOMIC DNA]</scope>
    <source>
        <strain evidence="2">PB4641</strain>
    </source>
</reference>
<dbReference type="OMA" id="HETLNWI"/>
<protein>
    <recommendedName>
        <fullName evidence="4">Serpentine Receptor, class Z</fullName>
    </recommendedName>
</protein>
<dbReference type="EMBL" id="DS268444">
    <property type="protein sequence ID" value="EFP01653.1"/>
    <property type="molecule type" value="Genomic_DNA"/>
</dbReference>
<keyword evidence="1" id="KW-0812">Transmembrane</keyword>
<evidence type="ECO:0000313" key="2">
    <source>
        <dbReference type="EMBL" id="EFP01653.1"/>
    </source>
</evidence>
<evidence type="ECO:0000256" key="1">
    <source>
        <dbReference type="SAM" id="Phobius"/>
    </source>
</evidence>
<feature type="transmembrane region" description="Helical" evidence="1">
    <location>
        <begin position="148"/>
        <end position="173"/>
    </location>
</feature>
<dbReference type="PANTHER" id="PTHR31720">
    <property type="entry name" value="SERPENTINE RECEPTOR, CLASS Z-RELATED"/>
    <property type="match status" value="1"/>
</dbReference>